<dbReference type="InterPro" id="IPR050267">
    <property type="entry name" value="Anti-sigma-factor_SerPK"/>
</dbReference>
<proteinExistence type="predicted"/>
<gene>
    <name evidence="3" type="ORF">DI533_19215</name>
</gene>
<evidence type="ECO:0000313" key="3">
    <source>
        <dbReference type="EMBL" id="PZQ95449.1"/>
    </source>
</evidence>
<dbReference type="Gene3D" id="3.30.565.10">
    <property type="entry name" value="Histidine kinase-like ATPase, C-terminal domain"/>
    <property type="match status" value="1"/>
</dbReference>
<protein>
    <submittedName>
        <fullName evidence="3">ATP-binding protein</fullName>
    </submittedName>
</protein>
<dbReference type="GO" id="GO:0005524">
    <property type="term" value="F:ATP binding"/>
    <property type="evidence" value="ECO:0007669"/>
    <property type="project" value="UniProtKB-KW"/>
</dbReference>
<keyword evidence="3" id="KW-0547">Nucleotide-binding</keyword>
<evidence type="ECO:0000313" key="4">
    <source>
        <dbReference type="Proteomes" id="UP000248975"/>
    </source>
</evidence>
<reference evidence="3 4" key="1">
    <citation type="submission" date="2017-08" db="EMBL/GenBank/DDBJ databases">
        <title>Infants hospitalized years apart are colonized by the same room-sourced microbial strains.</title>
        <authorList>
            <person name="Brooks B."/>
            <person name="Olm M.R."/>
            <person name="Firek B.A."/>
            <person name="Baker R."/>
            <person name="Thomas B.C."/>
            <person name="Morowitz M.J."/>
            <person name="Banfield J.F."/>
        </authorList>
    </citation>
    <scope>NUCLEOTIDE SEQUENCE [LARGE SCALE GENOMIC DNA]</scope>
    <source>
        <strain evidence="3">S2_003_000_R2_11</strain>
    </source>
</reference>
<dbReference type="PANTHER" id="PTHR35526">
    <property type="entry name" value="ANTI-SIGMA-F FACTOR RSBW-RELATED"/>
    <property type="match status" value="1"/>
</dbReference>
<name>A0A2W5S1D0_CERSP</name>
<dbReference type="InterPro" id="IPR036890">
    <property type="entry name" value="HATPase_C_sf"/>
</dbReference>
<dbReference type="SUPFAM" id="SSF55874">
    <property type="entry name" value="ATPase domain of HSP90 chaperone/DNA topoisomerase II/histidine kinase"/>
    <property type="match status" value="1"/>
</dbReference>
<dbReference type="GO" id="GO:0004674">
    <property type="term" value="F:protein serine/threonine kinase activity"/>
    <property type="evidence" value="ECO:0007669"/>
    <property type="project" value="UniProtKB-KW"/>
</dbReference>
<dbReference type="AlphaFoldDB" id="A0A2W5S1D0"/>
<organism evidence="3 4">
    <name type="scientific">Cereibacter sphaeroides</name>
    <name type="common">Rhodobacter sphaeroides</name>
    <dbReference type="NCBI Taxonomy" id="1063"/>
    <lineage>
        <taxon>Bacteria</taxon>
        <taxon>Pseudomonadati</taxon>
        <taxon>Pseudomonadota</taxon>
        <taxon>Alphaproteobacteria</taxon>
        <taxon>Rhodobacterales</taxon>
        <taxon>Paracoccaceae</taxon>
        <taxon>Cereibacter</taxon>
    </lineage>
</organism>
<keyword evidence="1" id="KW-0418">Kinase</keyword>
<sequence length="143" mass="15804">MPSDPEGRTVRLVLQGDPYSVRNALRQLFANERLRFLRQSDRNAAELVLAEVLNNVVEHAYAHASGEIEILVQVGHGSLVCTVVDHGVGMPNGRIPQSDTPPGCADLPEGGYGWPLIRDLSSDLSYRRIGDRNELSFRLKAEQ</sequence>
<dbReference type="Proteomes" id="UP000248975">
    <property type="component" value="Unassembled WGS sequence"/>
</dbReference>
<dbReference type="EMBL" id="QFQS01000007">
    <property type="protein sequence ID" value="PZQ95449.1"/>
    <property type="molecule type" value="Genomic_DNA"/>
</dbReference>
<comment type="caution">
    <text evidence="3">The sequence shown here is derived from an EMBL/GenBank/DDBJ whole genome shotgun (WGS) entry which is preliminary data.</text>
</comment>
<dbReference type="CDD" id="cd16936">
    <property type="entry name" value="HATPase_RsbW-like"/>
    <property type="match status" value="1"/>
</dbReference>
<evidence type="ECO:0000256" key="1">
    <source>
        <dbReference type="ARBA" id="ARBA00022527"/>
    </source>
</evidence>
<keyword evidence="1" id="KW-0723">Serine/threonine-protein kinase</keyword>
<keyword evidence="3" id="KW-0067">ATP-binding</keyword>
<feature type="domain" description="Histidine kinase/HSP90-like ATPase" evidence="2">
    <location>
        <begin position="17"/>
        <end position="138"/>
    </location>
</feature>
<keyword evidence="1" id="KW-0808">Transferase</keyword>
<dbReference type="InterPro" id="IPR003594">
    <property type="entry name" value="HATPase_dom"/>
</dbReference>
<dbReference type="PANTHER" id="PTHR35526:SF3">
    <property type="entry name" value="ANTI-SIGMA-F FACTOR RSBW"/>
    <property type="match status" value="1"/>
</dbReference>
<dbReference type="Pfam" id="PF13581">
    <property type="entry name" value="HATPase_c_2"/>
    <property type="match status" value="1"/>
</dbReference>
<accession>A0A2W5S1D0</accession>
<evidence type="ECO:0000259" key="2">
    <source>
        <dbReference type="Pfam" id="PF13581"/>
    </source>
</evidence>